<comment type="caution">
    <text evidence="3">The sequence shown here is derived from an EMBL/GenBank/DDBJ whole genome shotgun (WGS) entry which is preliminary data.</text>
</comment>
<reference evidence="3 4" key="1">
    <citation type="submission" date="2023-02" db="EMBL/GenBank/DDBJ databases">
        <title>LHISI_Scaffold_Assembly.</title>
        <authorList>
            <person name="Stuart O.P."/>
            <person name="Cleave R."/>
            <person name="Magrath M.J.L."/>
            <person name="Mikheyev A.S."/>
        </authorList>
    </citation>
    <scope>NUCLEOTIDE SEQUENCE [LARGE SCALE GENOMIC DNA]</scope>
    <source>
        <strain evidence="3">Daus_M_001</strain>
        <tissue evidence="3">Leg muscle</tissue>
    </source>
</reference>
<sequence length="181" mass="20334">VMGDHNRFLSRIEKSLYYGKLPLTERFSLPVSELAAELFSEVKSGRSLDYLQLGEAATISRNSCVSPCSLVLALLYLERLKSCNPEYLRSVPSSELFVVSMMVASKFLNDDGEEDEVFNDEWAAATGFTLKELNHIEHDFLQAISSSTVIPAVFSEHLGAGVYLDYYEDLQQPFQWLSSTT</sequence>
<dbReference type="CDD" id="cd20557">
    <property type="entry name" value="CYCLIN_ScPCL1-like"/>
    <property type="match status" value="1"/>
</dbReference>
<protein>
    <recommendedName>
        <fullName evidence="2">Protein CNPPD1</fullName>
    </recommendedName>
</protein>
<dbReference type="PANTHER" id="PTHR15615">
    <property type="match status" value="1"/>
</dbReference>
<dbReference type="Proteomes" id="UP001159363">
    <property type="component" value="Chromosome 6"/>
</dbReference>
<comment type="similarity">
    <text evidence="1">Belongs to the CNPPD1 family.</text>
</comment>
<dbReference type="PANTHER" id="PTHR15615:SF108">
    <property type="entry name" value="PROTEIN CNPPD1"/>
    <property type="match status" value="1"/>
</dbReference>
<dbReference type="EMBL" id="JARBHB010000007">
    <property type="protein sequence ID" value="KAJ8879725.1"/>
    <property type="molecule type" value="Genomic_DNA"/>
</dbReference>
<dbReference type="Gene3D" id="1.10.472.10">
    <property type="entry name" value="Cyclin-like"/>
    <property type="match status" value="1"/>
</dbReference>
<organism evidence="3 4">
    <name type="scientific">Dryococelus australis</name>
    <dbReference type="NCBI Taxonomy" id="614101"/>
    <lineage>
        <taxon>Eukaryota</taxon>
        <taxon>Metazoa</taxon>
        <taxon>Ecdysozoa</taxon>
        <taxon>Arthropoda</taxon>
        <taxon>Hexapoda</taxon>
        <taxon>Insecta</taxon>
        <taxon>Pterygota</taxon>
        <taxon>Neoptera</taxon>
        <taxon>Polyneoptera</taxon>
        <taxon>Phasmatodea</taxon>
        <taxon>Verophasmatodea</taxon>
        <taxon>Anareolatae</taxon>
        <taxon>Phasmatidae</taxon>
        <taxon>Eurycanthinae</taxon>
        <taxon>Dryococelus</taxon>
    </lineage>
</organism>
<dbReference type="Pfam" id="PF08613">
    <property type="entry name" value="Cyclin"/>
    <property type="match status" value="1"/>
</dbReference>
<evidence type="ECO:0000313" key="4">
    <source>
        <dbReference type="Proteomes" id="UP001159363"/>
    </source>
</evidence>
<evidence type="ECO:0000313" key="3">
    <source>
        <dbReference type="EMBL" id="KAJ8879725.1"/>
    </source>
</evidence>
<gene>
    <name evidence="3" type="ORF">PR048_020333</name>
</gene>
<accession>A0ABQ9H5Z9</accession>
<evidence type="ECO:0000256" key="1">
    <source>
        <dbReference type="ARBA" id="ARBA00038508"/>
    </source>
</evidence>
<proteinExistence type="inferred from homology"/>
<keyword evidence="4" id="KW-1185">Reference proteome</keyword>
<name>A0ABQ9H5Z9_9NEOP</name>
<evidence type="ECO:0000256" key="2">
    <source>
        <dbReference type="ARBA" id="ARBA00040808"/>
    </source>
</evidence>
<dbReference type="InterPro" id="IPR013922">
    <property type="entry name" value="Cyclin_PHO80-like"/>
</dbReference>
<feature type="non-terminal residue" evidence="3">
    <location>
        <position position="1"/>
    </location>
</feature>